<dbReference type="SMART" id="SM00858">
    <property type="entry name" value="SAF"/>
    <property type="match status" value="1"/>
</dbReference>
<feature type="domain" description="SAF" evidence="2">
    <location>
        <begin position="50"/>
        <end position="115"/>
    </location>
</feature>
<dbReference type="Proteomes" id="UP000296352">
    <property type="component" value="Chromosome"/>
</dbReference>
<dbReference type="OrthoDB" id="4410346at2"/>
<evidence type="ECO:0000256" key="1">
    <source>
        <dbReference type="SAM" id="MobiDB-lite"/>
    </source>
</evidence>
<accession>A0A4P7QEV0</accession>
<evidence type="ECO:0000313" key="4">
    <source>
        <dbReference type="Proteomes" id="UP000296352"/>
    </source>
</evidence>
<keyword evidence="4" id="KW-1185">Reference proteome</keyword>
<name>A0A4P7QEV0_9CORY</name>
<protein>
    <submittedName>
        <fullName evidence="3">SAF domain protein</fullName>
    </submittedName>
</protein>
<dbReference type="Gene3D" id="3.90.1210.10">
    <property type="entry name" value="Antifreeze-like/N-acetylneuraminic acid synthase C-terminal domain"/>
    <property type="match status" value="1"/>
</dbReference>
<gene>
    <name evidence="3" type="ORF">CENDO_03730</name>
</gene>
<reference evidence="3 4" key="1">
    <citation type="submission" date="2019-04" db="EMBL/GenBank/DDBJ databases">
        <title>Corynebacterium endometrii sp. nov., isolated from the uterus of a cow with endometritis.</title>
        <authorList>
            <person name="Ballas P."/>
            <person name="Ruckert C."/>
            <person name="Wagener K."/>
            <person name="Drillich M."/>
            <person name="Kaempfer P."/>
            <person name="Busse H.-J."/>
            <person name="Ehling-Schulz M."/>
        </authorList>
    </citation>
    <scope>NUCLEOTIDE SEQUENCE [LARGE SCALE GENOMIC DNA]</scope>
    <source>
        <strain evidence="3 4">LMM-1653</strain>
    </source>
</reference>
<feature type="region of interest" description="Disordered" evidence="1">
    <location>
        <begin position="158"/>
        <end position="199"/>
    </location>
</feature>
<dbReference type="RefSeq" id="WP_136140832.1">
    <property type="nucleotide sequence ID" value="NZ_CP039247.1"/>
</dbReference>
<evidence type="ECO:0000313" key="3">
    <source>
        <dbReference type="EMBL" id="QCB28039.1"/>
    </source>
</evidence>
<dbReference type="Pfam" id="PF08666">
    <property type="entry name" value="SAF"/>
    <property type="match status" value="1"/>
</dbReference>
<dbReference type="EMBL" id="CP039247">
    <property type="protein sequence ID" value="QCB28039.1"/>
    <property type="molecule type" value="Genomic_DNA"/>
</dbReference>
<dbReference type="CDD" id="cd11614">
    <property type="entry name" value="SAF_CpaB_FlgA_like"/>
    <property type="match status" value="1"/>
</dbReference>
<dbReference type="AlphaFoldDB" id="A0A4P7QEV0"/>
<dbReference type="KEGG" id="cee:CENDO_03730"/>
<evidence type="ECO:0000259" key="2">
    <source>
        <dbReference type="SMART" id="SM00858"/>
    </source>
</evidence>
<proteinExistence type="predicted"/>
<organism evidence="3 4">
    <name type="scientific">Corynebacterium endometrii</name>
    <dbReference type="NCBI Taxonomy" id="2488819"/>
    <lineage>
        <taxon>Bacteria</taxon>
        <taxon>Bacillati</taxon>
        <taxon>Actinomycetota</taxon>
        <taxon>Actinomycetes</taxon>
        <taxon>Mycobacteriales</taxon>
        <taxon>Corynebacteriaceae</taxon>
        <taxon>Corynebacterium</taxon>
    </lineage>
</organism>
<sequence>MKPVLPFAESLTRTVTTPGLARSLLLRRAVAALLVFAALVSALAARRAEPEVVVFARDVPAGSVITTDDVELKSLPSEALPHAAASNRLSIDEIAGRVSASMASQGEVVTESRLVGEALTAALVGNTTTGDSPEDAHMVPVKVSDPDIIPLLHHGDTVDIITTPDSSGTPGGPSGPATPSPESPRPQGQRGSPGELSAGGQLIAAGGRVITAGGADPSSGRDGSGTVLIALPASQAARVAAASLQLPLALVITGDRARPVGAKER</sequence>
<dbReference type="InterPro" id="IPR013974">
    <property type="entry name" value="SAF"/>
</dbReference>